<evidence type="ECO:0000313" key="3">
    <source>
        <dbReference type="Proteomes" id="UP001058273"/>
    </source>
</evidence>
<reference evidence="2" key="2">
    <citation type="submission" date="2022-08" db="EMBL/GenBank/DDBJ databases">
        <authorList>
            <person name="Poehlein A."/>
            <person name="Guzman J."/>
            <person name="Daniel R."/>
            <person name="Vilcinskas A."/>
        </authorList>
    </citation>
    <scope>NUCLEOTIDE SEQUENCE</scope>
    <source>
        <strain evidence="2">G314FT</strain>
    </source>
</reference>
<evidence type="ECO:0000259" key="1">
    <source>
        <dbReference type="Pfam" id="PF14493"/>
    </source>
</evidence>
<evidence type="ECO:0000313" key="2">
    <source>
        <dbReference type="EMBL" id="UUV99549.1"/>
    </source>
</evidence>
<reference evidence="2" key="1">
    <citation type="submission" date="2022-08" db="EMBL/GenBank/DDBJ databases">
        <title>Genome sequence of Vagococcus luciliae DSM 112651.</title>
        <authorList>
            <person name="Juan G."/>
            <person name="Anja P."/>
            <person name="Rolf D."/>
            <person name="Kampfer P."/>
            <person name="Vilcinskas A."/>
        </authorList>
    </citation>
    <scope>NUCLEOTIDE SEQUENCE</scope>
    <source>
        <strain evidence="2">G314FT</strain>
    </source>
</reference>
<sequence>MFIEDVILYCFKSGEVMRYSTLYHLLKGKKTTSVLSYGKLYTLLDYFCLFPKLSKSQFNSSIHSLIQMGHLQQMDSQLVKITNQGKDILKYNVLSQLSIKEFHFYKYDDVFWQRLLFVSQVISYKSYQNANYLPIDNDPIHQLKVKQWLFQHNSDQLVKEFFSEWKQLIKCLTEDEQDILVGQLVGHEVVGYTLSQLALQKNYDKVYAYLLYKSALHKMLIQINESCDHYILMNSLVDMVEKEREQDTVDLTDYLLSKGHTIKQVAHMRRLKESTIMDHFIEISMSKPSDEYMSYIPKEVYQHLEDYLKEYPNYKSWKYSQVVSKIPTLKFYEFKFYQFYLLGKKGDK</sequence>
<dbReference type="InterPro" id="IPR029491">
    <property type="entry name" value="Helicase_HTH"/>
</dbReference>
<organism evidence="2 3">
    <name type="scientific">Vagococcus luciliae</name>
    <dbReference type="NCBI Taxonomy" id="2920380"/>
    <lineage>
        <taxon>Bacteria</taxon>
        <taxon>Bacillati</taxon>
        <taxon>Bacillota</taxon>
        <taxon>Bacilli</taxon>
        <taxon>Lactobacillales</taxon>
        <taxon>Enterococcaceae</taxon>
        <taxon>Vagococcus</taxon>
    </lineage>
</organism>
<feature type="domain" description="Helicase Helix-turn-helix" evidence="1">
    <location>
        <begin position="251"/>
        <end position="326"/>
    </location>
</feature>
<dbReference type="Proteomes" id="UP001058273">
    <property type="component" value="Chromosome"/>
</dbReference>
<keyword evidence="3" id="KW-1185">Reference proteome</keyword>
<dbReference type="RefSeq" id="WP_257700579.1">
    <property type="nucleotide sequence ID" value="NZ_CP102451.1"/>
</dbReference>
<dbReference type="Pfam" id="PF14493">
    <property type="entry name" value="HTH_40"/>
    <property type="match status" value="1"/>
</dbReference>
<gene>
    <name evidence="2" type="ORF">G314FT_17100</name>
</gene>
<name>A0ABY5P167_9ENTE</name>
<dbReference type="EMBL" id="CP102451">
    <property type="protein sequence ID" value="UUV99549.1"/>
    <property type="molecule type" value="Genomic_DNA"/>
</dbReference>
<proteinExistence type="predicted"/>
<accession>A0ABY5P167</accession>
<protein>
    <recommendedName>
        <fullName evidence="1">Helicase Helix-turn-helix domain-containing protein</fullName>
    </recommendedName>
</protein>